<comment type="caution">
    <text evidence="2">The sequence shown here is derived from an EMBL/GenBank/DDBJ whole genome shotgun (WGS) entry which is preliminary data.</text>
</comment>
<keyword evidence="3" id="KW-1185">Reference proteome</keyword>
<proteinExistence type="predicted"/>
<keyword evidence="1" id="KW-0175">Coiled coil</keyword>
<evidence type="ECO:0000313" key="3">
    <source>
        <dbReference type="Proteomes" id="UP001164286"/>
    </source>
</evidence>
<evidence type="ECO:0000313" key="2">
    <source>
        <dbReference type="EMBL" id="KAI9637591.1"/>
    </source>
</evidence>
<dbReference type="AlphaFoldDB" id="A0AA38LXP7"/>
<protein>
    <submittedName>
        <fullName evidence="2">Uncharacterized protein</fullName>
    </submittedName>
</protein>
<evidence type="ECO:0000256" key="1">
    <source>
        <dbReference type="SAM" id="Coils"/>
    </source>
</evidence>
<dbReference type="RefSeq" id="XP_052947368.1">
    <property type="nucleotide sequence ID" value="XM_053092465.1"/>
</dbReference>
<sequence>MPNSAKEEGIAGYNGIEIWVQAGSEKLDEKESRFDPAKKENRNPLFVPLGVDLSIHIAVRNKTMPHDLAFEISFDGRLVYTFFVKHGNHGTRRISHFFSEIGGYVHKVPFHASRIEASTSPTMQQLPTEASEIRIDVYVAPLDKGSARPIAPATLPKITVPAHELVSGPCCISASPAQPCRNVDRKTTYGPRTPYKVGRAKPWISFIYECFYQMDHTGGEDSKEKIAAVLAKRALDGPGVEHYESQVESLKHEISSLKTTVDRLETQSLAA</sequence>
<dbReference type="EMBL" id="JAKWFO010000004">
    <property type="protein sequence ID" value="KAI9637591.1"/>
    <property type="molecule type" value="Genomic_DNA"/>
</dbReference>
<organism evidence="2 3">
    <name type="scientific">Dioszegia hungarica</name>
    <dbReference type="NCBI Taxonomy" id="4972"/>
    <lineage>
        <taxon>Eukaryota</taxon>
        <taxon>Fungi</taxon>
        <taxon>Dikarya</taxon>
        <taxon>Basidiomycota</taxon>
        <taxon>Agaricomycotina</taxon>
        <taxon>Tremellomycetes</taxon>
        <taxon>Tremellales</taxon>
        <taxon>Bulleribasidiaceae</taxon>
        <taxon>Dioszegia</taxon>
    </lineage>
</organism>
<gene>
    <name evidence="2" type="ORF">MKK02DRAFT_43517</name>
</gene>
<name>A0AA38LXP7_9TREE</name>
<dbReference type="GeneID" id="77731670"/>
<reference evidence="2" key="1">
    <citation type="journal article" date="2022" name="G3 (Bethesda)">
        <title>High quality genome of the basidiomycete yeast Dioszegia hungarica PDD-24b-2 isolated from cloud water.</title>
        <authorList>
            <person name="Jarrige D."/>
            <person name="Haridas S."/>
            <person name="Bleykasten-Grosshans C."/>
            <person name="Joly M."/>
            <person name="Nadalig T."/>
            <person name="Sancelme M."/>
            <person name="Vuilleumier S."/>
            <person name="Grigoriev I.V."/>
            <person name="Amato P."/>
            <person name="Bringel F."/>
        </authorList>
    </citation>
    <scope>NUCLEOTIDE SEQUENCE</scope>
    <source>
        <strain evidence="2">PDD-24b-2</strain>
    </source>
</reference>
<dbReference type="Proteomes" id="UP001164286">
    <property type="component" value="Unassembled WGS sequence"/>
</dbReference>
<accession>A0AA38LXP7</accession>
<feature type="coiled-coil region" evidence="1">
    <location>
        <begin position="240"/>
        <end position="267"/>
    </location>
</feature>